<dbReference type="OrthoDB" id="9810648at2"/>
<dbReference type="Proteomes" id="UP000193804">
    <property type="component" value="Unassembled WGS sequence"/>
</dbReference>
<dbReference type="PANTHER" id="PTHR43046">
    <property type="entry name" value="GDP-MANNOSE MANNOSYL HYDROLASE"/>
    <property type="match status" value="1"/>
</dbReference>
<dbReference type="RefSeq" id="WP_085517562.1">
    <property type="nucleotide sequence ID" value="NZ_FXAW01000005.1"/>
</dbReference>
<evidence type="ECO:0000313" key="4">
    <source>
        <dbReference type="EMBL" id="SMG37374.1"/>
    </source>
</evidence>
<evidence type="ECO:0000256" key="2">
    <source>
        <dbReference type="ARBA" id="ARBA00022801"/>
    </source>
</evidence>
<comment type="cofactor">
    <cofactor evidence="1">
        <name>Mg(2+)</name>
        <dbReference type="ChEBI" id="CHEBI:18420"/>
    </cofactor>
</comment>
<dbReference type="AlphaFoldDB" id="A0A1X7K9D6"/>
<dbReference type="PANTHER" id="PTHR43046:SF14">
    <property type="entry name" value="MUTT_NUDIX FAMILY PROTEIN"/>
    <property type="match status" value="1"/>
</dbReference>
<dbReference type="Gene3D" id="3.90.79.10">
    <property type="entry name" value="Nucleoside Triphosphate Pyrophosphohydrolase"/>
    <property type="match status" value="1"/>
</dbReference>
<keyword evidence="2" id="KW-0378">Hydrolase</keyword>
<dbReference type="Pfam" id="PF00293">
    <property type="entry name" value="NUDIX"/>
    <property type="match status" value="1"/>
</dbReference>
<reference evidence="5" key="1">
    <citation type="submission" date="2017-04" db="EMBL/GenBank/DDBJ databases">
        <authorList>
            <person name="Varghese N."/>
            <person name="Submissions S."/>
        </authorList>
    </citation>
    <scope>NUCLEOTIDE SEQUENCE [LARGE SCALE GENOMIC DNA]</scope>
    <source>
        <strain evidence="5">DSM 4125</strain>
    </source>
</reference>
<accession>A0A1X7K9D6</accession>
<evidence type="ECO:0000256" key="1">
    <source>
        <dbReference type="ARBA" id="ARBA00001946"/>
    </source>
</evidence>
<evidence type="ECO:0000259" key="3">
    <source>
        <dbReference type="PROSITE" id="PS51462"/>
    </source>
</evidence>
<dbReference type="GO" id="GO:0016787">
    <property type="term" value="F:hydrolase activity"/>
    <property type="evidence" value="ECO:0007669"/>
    <property type="project" value="UniProtKB-KW"/>
</dbReference>
<sequence length="168" mass="19216">MTVNAKESVNQKFRGKARVRVGGILIEDDEILLLKHEGVGQKEFLWSPPGGGLEFGEDAVENLKREFLEETGLHICVHEMLFVNEFISDQIHAIELFFRVKKTGGILKLGSDPEMGQQQILTEFAFFDEKKILNTEKEYLHNMFIGINKPQEVLNLTGYFKFVNNSIK</sequence>
<dbReference type="InterPro" id="IPR000086">
    <property type="entry name" value="NUDIX_hydrolase_dom"/>
</dbReference>
<gene>
    <name evidence="4" type="ORF">SAMN05661096_02444</name>
</gene>
<dbReference type="InterPro" id="IPR015797">
    <property type="entry name" value="NUDIX_hydrolase-like_dom_sf"/>
</dbReference>
<feature type="domain" description="Nudix hydrolase" evidence="3">
    <location>
        <begin position="16"/>
        <end position="149"/>
    </location>
</feature>
<keyword evidence="5" id="KW-1185">Reference proteome</keyword>
<dbReference type="EMBL" id="FXAW01000005">
    <property type="protein sequence ID" value="SMG37374.1"/>
    <property type="molecule type" value="Genomic_DNA"/>
</dbReference>
<dbReference type="STRING" id="1028.SAMN05661096_02444"/>
<evidence type="ECO:0000313" key="5">
    <source>
        <dbReference type="Proteomes" id="UP000193804"/>
    </source>
</evidence>
<dbReference type="SUPFAM" id="SSF55811">
    <property type="entry name" value="Nudix"/>
    <property type="match status" value="1"/>
</dbReference>
<name>A0A1X7K9D6_9BACT</name>
<protein>
    <submittedName>
        <fullName evidence="4">8-oxo-dGTP diphosphatase</fullName>
    </submittedName>
</protein>
<dbReference type="PROSITE" id="PS51462">
    <property type="entry name" value="NUDIX"/>
    <property type="match status" value="1"/>
</dbReference>
<organism evidence="4 5">
    <name type="scientific">Marivirga sericea</name>
    <dbReference type="NCBI Taxonomy" id="1028"/>
    <lineage>
        <taxon>Bacteria</taxon>
        <taxon>Pseudomonadati</taxon>
        <taxon>Bacteroidota</taxon>
        <taxon>Cytophagia</taxon>
        <taxon>Cytophagales</taxon>
        <taxon>Marivirgaceae</taxon>
        <taxon>Marivirga</taxon>
    </lineage>
</organism>
<proteinExistence type="predicted"/>
<dbReference type="CDD" id="cd18880">
    <property type="entry name" value="NUDIX_ADPRase"/>
    <property type="match status" value="1"/>
</dbReference>